<accession>A0A0A8ZQR6</accession>
<protein>
    <submittedName>
        <fullName evidence="1">Uncharacterized protein</fullName>
    </submittedName>
</protein>
<proteinExistence type="predicted"/>
<dbReference type="EMBL" id="GBRH01256789">
    <property type="protein sequence ID" value="JAD41106.1"/>
    <property type="molecule type" value="Transcribed_RNA"/>
</dbReference>
<organism evidence="1">
    <name type="scientific">Arundo donax</name>
    <name type="common">Giant reed</name>
    <name type="synonym">Donax arundinaceus</name>
    <dbReference type="NCBI Taxonomy" id="35708"/>
    <lineage>
        <taxon>Eukaryota</taxon>
        <taxon>Viridiplantae</taxon>
        <taxon>Streptophyta</taxon>
        <taxon>Embryophyta</taxon>
        <taxon>Tracheophyta</taxon>
        <taxon>Spermatophyta</taxon>
        <taxon>Magnoliopsida</taxon>
        <taxon>Liliopsida</taxon>
        <taxon>Poales</taxon>
        <taxon>Poaceae</taxon>
        <taxon>PACMAD clade</taxon>
        <taxon>Arundinoideae</taxon>
        <taxon>Arundineae</taxon>
        <taxon>Arundo</taxon>
    </lineage>
</organism>
<reference evidence="1" key="1">
    <citation type="submission" date="2014-09" db="EMBL/GenBank/DDBJ databases">
        <authorList>
            <person name="Magalhaes I.L.F."/>
            <person name="Oliveira U."/>
            <person name="Santos F.R."/>
            <person name="Vidigal T.H.D.A."/>
            <person name="Brescovit A.D."/>
            <person name="Santos A.J."/>
        </authorList>
    </citation>
    <scope>NUCLEOTIDE SEQUENCE</scope>
    <source>
        <tissue evidence="1">Shoot tissue taken approximately 20 cm above the soil surface</tissue>
    </source>
</reference>
<sequence>MINMSVIFVNYYN</sequence>
<name>A0A0A8ZQR6_ARUDO</name>
<reference evidence="1" key="2">
    <citation type="journal article" date="2015" name="Data Brief">
        <title>Shoot transcriptome of the giant reed, Arundo donax.</title>
        <authorList>
            <person name="Barrero R.A."/>
            <person name="Guerrero F.D."/>
            <person name="Moolhuijzen P."/>
            <person name="Goolsby J.A."/>
            <person name="Tidwell J."/>
            <person name="Bellgard S.E."/>
            <person name="Bellgard M.I."/>
        </authorList>
    </citation>
    <scope>NUCLEOTIDE SEQUENCE</scope>
    <source>
        <tissue evidence="1">Shoot tissue taken approximately 20 cm above the soil surface</tissue>
    </source>
</reference>
<evidence type="ECO:0000313" key="1">
    <source>
        <dbReference type="EMBL" id="JAD41106.1"/>
    </source>
</evidence>